<evidence type="ECO:0000259" key="8">
    <source>
        <dbReference type="PROSITE" id="PS50202"/>
    </source>
</evidence>
<dbReference type="InterPro" id="IPR016763">
    <property type="entry name" value="VAP"/>
</dbReference>
<dbReference type="SUPFAM" id="SSF49354">
    <property type="entry name" value="PapD-like"/>
    <property type="match status" value="2"/>
</dbReference>
<dbReference type="AlphaFoldDB" id="A0A433CZ55"/>
<comment type="similarity">
    <text evidence="2">Belongs to the VAMP-associated protein (VAP) (TC 9.B.17) family.</text>
</comment>
<evidence type="ECO:0000256" key="2">
    <source>
        <dbReference type="ARBA" id="ARBA00008932"/>
    </source>
</evidence>
<evidence type="ECO:0000313" key="9">
    <source>
        <dbReference type="EMBL" id="RUP43870.1"/>
    </source>
</evidence>
<gene>
    <name evidence="9" type="ORF">BC936DRAFT_136612</name>
</gene>
<dbReference type="GO" id="GO:0090158">
    <property type="term" value="P:endoplasmic reticulum membrane organization"/>
    <property type="evidence" value="ECO:0007669"/>
    <property type="project" value="TreeGrafter"/>
</dbReference>
<sequence>MSVDLEPAAQLAFRRPLTVLVKEILRVKNPHPQPVAFKVKTTAPKQYCVRPNSGRIEPHSEVEVQEYSGDVMSTAKIMTLWRQLPRRGTTNPRPFGTHVSRVTSVSTCSGKPHSTASPPISAVTTTPRFAVLLQPMKEDPPLDFKCKDKFLVQSVIITKDTDGWSLQELWSFAEKDGRDQIKEKKVKCQYLPPLGPDEDKNSYLAVPGIPSPSTSTSTSNTLTKQTSLNGLHDEFQAAAESYPDAARRNATRESLSEPQIFSNAPSSRPTSLINDQHDVLAAHRRSEEPVPSAAELARLRSELADARDAIKRMQGAIDNNERERTNDGLRQRQKGSAAGSVDPQTSIPGVGPQDAVHQVLAALKYPPPADGYPPQVVALVALVVFLVTWLFF</sequence>
<feature type="region of interest" description="Disordered" evidence="6">
    <location>
        <begin position="243"/>
        <end position="272"/>
    </location>
</feature>
<proteinExistence type="inferred from homology"/>
<feature type="compositionally biased region" description="Basic and acidic residues" evidence="6">
    <location>
        <begin position="319"/>
        <end position="330"/>
    </location>
</feature>
<keyword evidence="3 7" id="KW-0812">Transmembrane</keyword>
<protein>
    <recommendedName>
        <fullName evidence="8">MSP domain-containing protein</fullName>
    </recommendedName>
</protein>
<dbReference type="GO" id="GO:0033149">
    <property type="term" value="F:FFAT motif binding"/>
    <property type="evidence" value="ECO:0007669"/>
    <property type="project" value="TreeGrafter"/>
</dbReference>
<evidence type="ECO:0000256" key="7">
    <source>
        <dbReference type="SAM" id="Phobius"/>
    </source>
</evidence>
<reference evidence="9 10" key="1">
    <citation type="journal article" date="2018" name="New Phytol.">
        <title>Phylogenomics of Endogonaceae and evolution of mycorrhizas within Mucoromycota.</title>
        <authorList>
            <person name="Chang Y."/>
            <person name="Desiro A."/>
            <person name="Na H."/>
            <person name="Sandor L."/>
            <person name="Lipzen A."/>
            <person name="Clum A."/>
            <person name="Barry K."/>
            <person name="Grigoriev I.V."/>
            <person name="Martin F.M."/>
            <person name="Stajich J.E."/>
            <person name="Smith M.E."/>
            <person name="Bonito G."/>
            <person name="Spatafora J.W."/>
        </authorList>
    </citation>
    <scope>NUCLEOTIDE SEQUENCE [LARGE SCALE GENOMIC DNA]</scope>
    <source>
        <strain evidence="9 10">GMNB39</strain>
    </source>
</reference>
<feature type="compositionally biased region" description="Polar residues" evidence="6">
    <location>
        <begin position="256"/>
        <end position="272"/>
    </location>
</feature>
<evidence type="ECO:0000256" key="6">
    <source>
        <dbReference type="SAM" id="MobiDB-lite"/>
    </source>
</evidence>
<dbReference type="PANTHER" id="PTHR10809">
    <property type="entry name" value="VESICLE-ASSOCIATED MEMBRANE PROTEIN-ASSOCIATED PROTEIN"/>
    <property type="match status" value="1"/>
</dbReference>
<feature type="domain" description="MSP" evidence="8">
    <location>
        <begin position="2"/>
        <end position="191"/>
    </location>
</feature>
<dbReference type="GO" id="GO:0005886">
    <property type="term" value="C:plasma membrane"/>
    <property type="evidence" value="ECO:0007669"/>
    <property type="project" value="TreeGrafter"/>
</dbReference>
<comment type="caution">
    <text evidence="9">The sequence shown here is derived from an EMBL/GenBank/DDBJ whole genome shotgun (WGS) entry which is preliminary data.</text>
</comment>
<dbReference type="OrthoDB" id="264603at2759"/>
<dbReference type="Pfam" id="PF00635">
    <property type="entry name" value="Motile_Sperm"/>
    <property type="match status" value="1"/>
</dbReference>
<dbReference type="InterPro" id="IPR008962">
    <property type="entry name" value="PapD-like_sf"/>
</dbReference>
<feature type="transmembrane region" description="Helical" evidence="7">
    <location>
        <begin position="372"/>
        <end position="391"/>
    </location>
</feature>
<dbReference type="PANTHER" id="PTHR10809:SF6">
    <property type="entry name" value="AT11025P-RELATED"/>
    <property type="match status" value="1"/>
</dbReference>
<dbReference type="InterPro" id="IPR013783">
    <property type="entry name" value="Ig-like_fold"/>
</dbReference>
<name>A0A433CZ55_9FUNG</name>
<dbReference type="InterPro" id="IPR000535">
    <property type="entry name" value="MSP_dom"/>
</dbReference>
<dbReference type="GO" id="GO:0061817">
    <property type="term" value="P:endoplasmic reticulum-plasma membrane tethering"/>
    <property type="evidence" value="ECO:0007669"/>
    <property type="project" value="TreeGrafter"/>
</dbReference>
<keyword evidence="4 7" id="KW-1133">Transmembrane helix</keyword>
<dbReference type="Gene3D" id="2.60.40.10">
    <property type="entry name" value="Immunoglobulins"/>
    <property type="match status" value="1"/>
</dbReference>
<evidence type="ECO:0000313" key="10">
    <source>
        <dbReference type="Proteomes" id="UP000268093"/>
    </source>
</evidence>
<evidence type="ECO:0000256" key="4">
    <source>
        <dbReference type="ARBA" id="ARBA00022989"/>
    </source>
</evidence>
<keyword evidence="10" id="KW-1185">Reference proteome</keyword>
<organism evidence="9 10">
    <name type="scientific">Jimgerdemannia flammicorona</name>
    <dbReference type="NCBI Taxonomy" id="994334"/>
    <lineage>
        <taxon>Eukaryota</taxon>
        <taxon>Fungi</taxon>
        <taxon>Fungi incertae sedis</taxon>
        <taxon>Mucoromycota</taxon>
        <taxon>Mucoromycotina</taxon>
        <taxon>Endogonomycetes</taxon>
        <taxon>Endogonales</taxon>
        <taxon>Endogonaceae</taxon>
        <taxon>Jimgerdemannia</taxon>
    </lineage>
</organism>
<dbReference type="Proteomes" id="UP000268093">
    <property type="component" value="Unassembled WGS sequence"/>
</dbReference>
<feature type="region of interest" description="Disordered" evidence="6">
    <location>
        <begin position="313"/>
        <end position="350"/>
    </location>
</feature>
<comment type="subcellular location">
    <subcellularLocation>
        <location evidence="1">Membrane</location>
        <topology evidence="1">Single-pass type IV membrane protein</topology>
    </subcellularLocation>
</comment>
<dbReference type="GO" id="GO:0005789">
    <property type="term" value="C:endoplasmic reticulum membrane"/>
    <property type="evidence" value="ECO:0007669"/>
    <property type="project" value="InterPro"/>
</dbReference>
<feature type="compositionally biased region" description="Basic and acidic residues" evidence="6">
    <location>
        <begin position="245"/>
        <end position="255"/>
    </location>
</feature>
<dbReference type="EMBL" id="RBNI01010137">
    <property type="protein sequence ID" value="RUP43870.1"/>
    <property type="molecule type" value="Genomic_DNA"/>
</dbReference>
<feature type="region of interest" description="Disordered" evidence="6">
    <location>
        <begin position="197"/>
        <end position="223"/>
    </location>
</feature>
<evidence type="ECO:0000256" key="1">
    <source>
        <dbReference type="ARBA" id="ARBA00004211"/>
    </source>
</evidence>
<dbReference type="PROSITE" id="PS50202">
    <property type="entry name" value="MSP"/>
    <property type="match status" value="1"/>
</dbReference>
<evidence type="ECO:0000256" key="5">
    <source>
        <dbReference type="ARBA" id="ARBA00023136"/>
    </source>
</evidence>
<accession>A0A433CZ55</accession>
<evidence type="ECO:0000256" key="3">
    <source>
        <dbReference type="ARBA" id="ARBA00022692"/>
    </source>
</evidence>
<keyword evidence="5 7" id="KW-0472">Membrane</keyword>
<feature type="compositionally biased region" description="Low complexity" evidence="6">
    <location>
        <begin position="211"/>
        <end position="223"/>
    </location>
</feature>